<protein>
    <submittedName>
        <fullName evidence="1">Uncharacterized protein</fullName>
    </submittedName>
</protein>
<reference evidence="1" key="4">
    <citation type="submission" date="2025-09" db="UniProtKB">
        <authorList>
            <consortium name="Ensembl"/>
        </authorList>
    </citation>
    <scope>IDENTIFICATION</scope>
</reference>
<keyword evidence="2" id="KW-1185">Reference proteome</keyword>
<evidence type="ECO:0000313" key="2">
    <source>
        <dbReference type="Proteomes" id="UP000008144"/>
    </source>
</evidence>
<reference evidence="1" key="2">
    <citation type="journal article" date="2008" name="Genome Biol.">
        <title>Improved genome assembly and evidence-based global gene model set for the chordate Ciona intestinalis: new insight into intron and operon populations.</title>
        <authorList>
            <person name="Satou Y."/>
            <person name="Mineta K."/>
            <person name="Ogasawara M."/>
            <person name="Sasakura Y."/>
            <person name="Shoguchi E."/>
            <person name="Ueno K."/>
            <person name="Yamada L."/>
            <person name="Matsumoto J."/>
            <person name="Wasserscheid J."/>
            <person name="Dewar K."/>
            <person name="Wiley G.B."/>
            <person name="Macmil S.L."/>
            <person name="Roe B.A."/>
            <person name="Zeller R.W."/>
            <person name="Hastings K.E."/>
            <person name="Lemaire P."/>
            <person name="Lindquist E."/>
            <person name="Endo T."/>
            <person name="Hotta K."/>
            <person name="Inaba K."/>
        </authorList>
    </citation>
    <scope>NUCLEOTIDE SEQUENCE [LARGE SCALE GENOMIC DNA]</scope>
    <source>
        <strain evidence="1">wild type</strain>
    </source>
</reference>
<evidence type="ECO:0000313" key="1">
    <source>
        <dbReference type="Ensembl" id="ENSCINP00000033862.1"/>
    </source>
</evidence>
<dbReference type="Proteomes" id="UP000008144">
    <property type="component" value="Chromosome 5"/>
</dbReference>
<dbReference type="EMBL" id="EAAA01002065">
    <property type="status" value="NOT_ANNOTATED_CDS"/>
    <property type="molecule type" value="Genomic_DNA"/>
</dbReference>
<name>H2XW28_CIOIN</name>
<reference evidence="1" key="3">
    <citation type="submission" date="2025-08" db="UniProtKB">
        <authorList>
            <consortium name="Ensembl"/>
        </authorList>
    </citation>
    <scope>IDENTIFICATION</scope>
</reference>
<dbReference type="InParanoid" id="H2XW28"/>
<organism evidence="1 2">
    <name type="scientific">Ciona intestinalis</name>
    <name type="common">Transparent sea squirt</name>
    <name type="synonym">Ascidia intestinalis</name>
    <dbReference type="NCBI Taxonomy" id="7719"/>
    <lineage>
        <taxon>Eukaryota</taxon>
        <taxon>Metazoa</taxon>
        <taxon>Chordata</taxon>
        <taxon>Tunicata</taxon>
        <taxon>Ascidiacea</taxon>
        <taxon>Phlebobranchia</taxon>
        <taxon>Cionidae</taxon>
        <taxon>Ciona</taxon>
    </lineage>
</organism>
<accession>H2XW28</accession>
<dbReference type="HOGENOM" id="CLU_2612111_0_0_1"/>
<dbReference type="AlphaFoldDB" id="H2XW28"/>
<reference evidence="2" key="1">
    <citation type="journal article" date="2002" name="Science">
        <title>The draft genome of Ciona intestinalis: insights into chordate and vertebrate origins.</title>
        <authorList>
            <person name="Dehal P."/>
            <person name="Satou Y."/>
            <person name="Campbell R.K."/>
            <person name="Chapman J."/>
            <person name="Degnan B."/>
            <person name="De Tomaso A."/>
            <person name="Davidson B."/>
            <person name="Di Gregorio A."/>
            <person name="Gelpke M."/>
            <person name="Goodstein D.M."/>
            <person name="Harafuji N."/>
            <person name="Hastings K.E."/>
            <person name="Ho I."/>
            <person name="Hotta K."/>
            <person name="Huang W."/>
            <person name="Kawashima T."/>
            <person name="Lemaire P."/>
            <person name="Martinez D."/>
            <person name="Meinertzhagen I.A."/>
            <person name="Necula S."/>
            <person name="Nonaka M."/>
            <person name="Putnam N."/>
            <person name="Rash S."/>
            <person name="Saiga H."/>
            <person name="Satake M."/>
            <person name="Terry A."/>
            <person name="Yamada L."/>
            <person name="Wang H.G."/>
            <person name="Awazu S."/>
            <person name="Azumi K."/>
            <person name="Boore J."/>
            <person name="Branno M."/>
            <person name="Chin-Bow S."/>
            <person name="DeSantis R."/>
            <person name="Doyle S."/>
            <person name="Francino P."/>
            <person name="Keys D.N."/>
            <person name="Haga S."/>
            <person name="Hayashi H."/>
            <person name="Hino K."/>
            <person name="Imai K.S."/>
            <person name="Inaba K."/>
            <person name="Kano S."/>
            <person name="Kobayashi K."/>
            <person name="Kobayashi M."/>
            <person name="Lee B.I."/>
            <person name="Makabe K.W."/>
            <person name="Manohar C."/>
            <person name="Matassi G."/>
            <person name="Medina M."/>
            <person name="Mochizuki Y."/>
            <person name="Mount S."/>
            <person name="Morishita T."/>
            <person name="Miura S."/>
            <person name="Nakayama A."/>
            <person name="Nishizaka S."/>
            <person name="Nomoto H."/>
            <person name="Ohta F."/>
            <person name="Oishi K."/>
            <person name="Rigoutsos I."/>
            <person name="Sano M."/>
            <person name="Sasaki A."/>
            <person name="Sasakura Y."/>
            <person name="Shoguchi E."/>
            <person name="Shin-i T."/>
            <person name="Spagnuolo A."/>
            <person name="Stainier D."/>
            <person name="Suzuki M.M."/>
            <person name="Tassy O."/>
            <person name="Takatori N."/>
            <person name="Tokuoka M."/>
            <person name="Yagi K."/>
            <person name="Yoshizaki F."/>
            <person name="Wada S."/>
            <person name="Zhang C."/>
            <person name="Hyatt P.D."/>
            <person name="Larimer F."/>
            <person name="Detter C."/>
            <person name="Doggett N."/>
            <person name="Glavina T."/>
            <person name="Hawkins T."/>
            <person name="Richardson P."/>
            <person name="Lucas S."/>
            <person name="Kohara Y."/>
            <person name="Levine M."/>
            <person name="Satoh N."/>
            <person name="Rokhsar D.S."/>
        </authorList>
    </citation>
    <scope>NUCLEOTIDE SEQUENCE [LARGE SCALE GENOMIC DNA]</scope>
</reference>
<sequence length="79" mass="9102">EPAIKQKILRSNIKEAGLIVYTGKNKEVNEDNQAKEGNTRVYCRRNYILVVLGAKSLHKIRLSIAIYFIMYSLYSNHDS</sequence>
<proteinExistence type="predicted"/>
<dbReference type="Ensembl" id="ENSCINT00000031242.1">
    <property type="protein sequence ID" value="ENSCINP00000033862.1"/>
    <property type="gene ID" value="ENSCING00000021259.1"/>
</dbReference>